<dbReference type="InterPro" id="IPR050325">
    <property type="entry name" value="Prot/Nucl_acid_deglycase"/>
</dbReference>
<sequence>MAKQVLVPIANGTEPMEAVITIDVLRRSGADVTVSSVEKSFVLTLATLLRLLRML</sequence>
<dbReference type="EMBL" id="VEPZ02000876">
    <property type="protein sequence ID" value="KAE8713624.1"/>
    <property type="molecule type" value="Genomic_DNA"/>
</dbReference>
<dbReference type="GO" id="GO:1903189">
    <property type="term" value="P:glyoxal metabolic process"/>
    <property type="evidence" value="ECO:0007669"/>
    <property type="project" value="TreeGrafter"/>
</dbReference>
<dbReference type="AlphaFoldDB" id="A0A6A3B965"/>
<dbReference type="PANTHER" id="PTHR48094">
    <property type="entry name" value="PROTEIN/NUCLEIC ACID DEGLYCASE DJ-1-RELATED"/>
    <property type="match status" value="1"/>
</dbReference>
<reference evidence="1" key="1">
    <citation type="submission" date="2019-09" db="EMBL/GenBank/DDBJ databases">
        <title>Draft genome information of white flower Hibiscus syriacus.</title>
        <authorList>
            <person name="Kim Y.-M."/>
        </authorList>
    </citation>
    <scope>NUCLEOTIDE SEQUENCE [LARGE SCALE GENOMIC DNA]</scope>
    <source>
        <strain evidence="1">YM2019G1</strain>
    </source>
</reference>
<dbReference type="InterPro" id="IPR029062">
    <property type="entry name" value="Class_I_gatase-like"/>
</dbReference>
<comment type="caution">
    <text evidence="1">The sequence shown here is derived from an EMBL/GenBank/DDBJ whole genome shotgun (WGS) entry which is preliminary data.</text>
</comment>
<accession>A0A6A3B965</accession>
<keyword evidence="2" id="KW-1185">Reference proteome</keyword>
<evidence type="ECO:0000313" key="2">
    <source>
        <dbReference type="Proteomes" id="UP000436088"/>
    </source>
</evidence>
<organism evidence="1 2">
    <name type="scientific">Hibiscus syriacus</name>
    <name type="common">Rose of Sharon</name>
    <dbReference type="NCBI Taxonomy" id="106335"/>
    <lineage>
        <taxon>Eukaryota</taxon>
        <taxon>Viridiplantae</taxon>
        <taxon>Streptophyta</taxon>
        <taxon>Embryophyta</taxon>
        <taxon>Tracheophyta</taxon>
        <taxon>Spermatophyta</taxon>
        <taxon>Magnoliopsida</taxon>
        <taxon>eudicotyledons</taxon>
        <taxon>Gunneridae</taxon>
        <taxon>Pentapetalae</taxon>
        <taxon>rosids</taxon>
        <taxon>malvids</taxon>
        <taxon>Malvales</taxon>
        <taxon>Malvaceae</taxon>
        <taxon>Malvoideae</taxon>
        <taxon>Hibiscus</taxon>
    </lineage>
</organism>
<dbReference type="GO" id="GO:0005737">
    <property type="term" value="C:cytoplasm"/>
    <property type="evidence" value="ECO:0007669"/>
    <property type="project" value="TreeGrafter"/>
</dbReference>
<dbReference type="Gene3D" id="3.40.50.880">
    <property type="match status" value="1"/>
</dbReference>
<dbReference type="Proteomes" id="UP000436088">
    <property type="component" value="Unassembled WGS sequence"/>
</dbReference>
<protein>
    <recommendedName>
        <fullName evidence="3">DJ-1/PfpI domain-containing protein</fullName>
    </recommendedName>
</protein>
<name>A0A6A3B965_HIBSY</name>
<dbReference type="PANTHER" id="PTHR48094:SF12">
    <property type="entry name" value="PARKINSON DISEASE PROTEIN 7 HOMOLOG"/>
    <property type="match status" value="1"/>
</dbReference>
<gene>
    <name evidence="1" type="ORF">F3Y22_tig00110206pilonHSYRG00216</name>
</gene>
<proteinExistence type="predicted"/>
<evidence type="ECO:0000313" key="1">
    <source>
        <dbReference type="EMBL" id="KAE8713624.1"/>
    </source>
</evidence>
<evidence type="ECO:0008006" key="3">
    <source>
        <dbReference type="Google" id="ProtNLM"/>
    </source>
</evidence>
<dbReference type="SUPFAM" id="SSF52317">
    <property type="entry name" value="Class I glutamine amidotransferase-like"/>
    <property type="match status" value="1"/>
</dbReference>